<name>W7MRX1_GIBM7</name>
<evidence type="ECO:0000313" key="3">
    <source>
        <dbReference type="Proteomes" id="UP000009096"/>
    </source>
</evidence>
<protein>
    <submittedName>
        <fullName evidence="2">Uncharacterized protein</fullName>
    </submittedName>
</protein>
<dbReference type="KEGG" id="fvr:FVEG_16639"/>
<evidence type="ECO:0000256" key="1">
    <source>
        <dbReference type="SAM" id="MobiDB-lite"/>
    </source>
</evidence>
<dbReference type="EMBL" id="DS022254">
    <property type="protein sequence ID" value="EWG50484.1"/>
    <property type="molecule type" value="Genomic_DNA"/>
</dbReference>
<dbReference type="OrthoDB" id="5032578at2759"/>
<reference evidence="2 3" key="1">
    <citation type="journal article" date="2010" name="Nature">
        <title>Comparative genomics reveals mobile pathogenicity chromosomes in Fusarium.</title>
        <authorList>
            <person name="Ma L.J."/>
            <person name="van der Does H.C."/>
            <person name="Borkovich K.A."/>
            <person name="Coleman J.J."/>
            <person name="Daboussi M.J."/>
            <person name="Di Pietro A."/>
            <person name="Dufresne M."/>
            <person name="Freitag M."/>
            <person name="Grabherr M."/>
            <person name="Henrissat B."/>
            <person name="Houterman P.M."/>
            <person name="Kang S."/>
            <person name="Shim W.B."/>
            <person name="Woloshuk C."/>
            <person name="Xie X."/>
            <person name="Xu J.R."/>
            <person name="Antoniw J."/>
            <person name="Baker S.E."/>
            <person name="Bluhm B.H."/>
            <person name="Breakspear A."/>
            <person name="Brown D.W."/>
            <person name="Butchko R.A."/>
            <person name="Chapman S."/>
            <person name="Coulson R."/>
            <person name="Coutinho P.M."/>
            <person name="Danchin E.G."/>
            <person name="Diener A."/>
            <person name="Gale L.R."/>
            <person name="Gardiner D.M."/>
            <person name="Goff S."/>
            <person name="Hammond-Kosack K.E."/>
            <person name="Hilburn K."/>
            <person name="Hua-Van A."/>
            <person name="Jonkers W."/>
            <person name="Kazan K."/>
            <person name="Kodira C.D."/>
            <person name="Koehrsen M."/>
            <person name="Kumar L."/>
            <person name="Lee Y.H."/>
            <person name="Li L."/>
            <person name="Manners J.M."/>
            <person name="Miranda-Saavedra D."/>
            <person name="Mukherjee M."/>
            <person name="Park G."/>
            <person name="Park J."/>
            <person name="Park S.Y."/>
            <person name="Proctor R.H."/>
            <person name="Regev A."/>
            <person name="Ruiz-Roldan M.C."/>
            <person name="Sain D."/>
            <person name="Sakthikumar S."/>
            <person name="Sykes S."/>
            <person name="Schwartz D.C."/>
            <person name="Turgeon B.G."/>
            <person name="Wapinski I."/>
            <person name="Yoder O."/>
            <person name="Young S."/>
            <person name="Zeng Q."/>
            <person name="Zhou S."/>
            <person name="Galagan J."/>
            <person name="Cuomo C.A."/>
            <person name="Kistler H.C."/>
            <person name="Rep M."/>
        </authorList>
    </citation>
    <scope>NUCLEOTIDE SEQUENCE [LARGE SCALE GENOMIC DNA]</scope>
    <source>
        <strain evidence="3">M3125 / FGSC 7600</strain>
    </source>
</reference>
<dbReference type="RefSeq" id="XP_018756675.1">
    <property type="nucleotide sequence ID" value="XM_018905880.1"/>
</dbReference>
<organism evidence="2 3">
    <name type="scientific">Gibberella moniliformis (strain M3125 / FGSC 7600)</name>
    <name type="common">Maize ear and stalk rot fungus</name>
    <name type="synonym">Fusarium verticillioides</name>
    <dbReference type="NCBI Taxonomy" id="334819"/>
    <lineage>
        <taxon>Eukaryota</taxon>
        <taxon>Fungi</taxon>
        <taxon>Dikarya</taxon>
        <taxon>Ascomycota</taxon>
        <taxon>Pezizomycotina</taxon>
        <taxon>Sordariomycetes</taxon>
        <taxon>Hypocreomycetidae</taxon>
        <taxon>Hypocreales</taxon>
        <taxon>Nectriaceae</taxon>
        <taxon>Fusarium</taxon>
        <taxon>Fusarium fujikuroi species complex</taxon>
    </lineage>
</organism>
<keyword evidence="3" id="KW-1185">Reference proteome</keyword>
<proteinExistence type="predicted"/>
<dbReference type="AlphaFoldDB" id="W7MRX1"/>
<accession>W7MRX1</accession>
<dbReference type="VEuPathDB" id="FungiDB:FVEG_16639"/>
<feature type="region of interest" description="Disordered" evidence="1">
    <location>
        <begin position="59"/>
        <end position="95"/>
    </location>
</feature>
<evidence type="ECO:0000313" key="2">
    <source>
        <dbReference type="EMBL" id="EWG50484.1"/>
    </source>
</evidence>
<dbReference type="EMBL" id="CM000578">
    <property type="protein sequence ID" value="EWG50484.1"/>
    <property type="molecule type" value="Genomic_DNA"/>
</dbReference>
<dbReference type="Proteomes" id="UP000009096">
    <property type="component" value="Chromosome 1"/>
</dbReference>
<gene>
    <name evidence="2" type="ORF">FVEG_16639</name>
</gene>
<sequence length="337" mass="38215">MGIKNKAYKGLDFTVYPITEKNIFAWEKLAGFFSTIYVPPRSSRARKPPVKLGFPVAVAKKHKRSQQNRPGTPTKTLDCMEVSSSPTPAPAARNNHDVPNGAVFSAKAYKHAPPGAVASKMTPQVLRTLPEPCSSEVFGFWLLDHVEYIYTEYRSYCLTDDEKGFPRKTKLGMLEVSVPDNGPAIPFEIMSAKHPSFQKQQLLQGLQFIFYSPESLVRFTNILISTLFLKHLLPVVSWVHIKLVIFEPTCLPQAPELMAWKRIGVGQDPPTSWTLAYKHYEDWMKAVRWFCKLPLVALVTLHFRYPYRNFDNLESLSRPLRITDNLGLLTIGFAGEN</sequence>
<dbReference type="GeneID" id="30073515"/>